<dbReference type="AlphaFoldDB" id="A0A7C4EL85"/>
<organism evidence="2">
    <name type="scientific">Thermodesulfovibrio aggregans</name>
    <dbReference type="NCBI Taxonomy" id="86166"/>
    <lineage>
        <taxon>Bacteria</taxon>
        <taxon>Pseudomonadati</taxon>
        <taxon>Nitrospirota</taxon>
        <taxon>Thermodesulfovibrionia</taxon>
        <taxon>Thermodesulfovibrionales</taxon>
        <taxon>Thermodesulfovibrionaceae</taxon>
        <taxon>Thermodesulfovibrio</taxon>
    </lineage>
</organism>
<gene>
    <name evidence="2" type="ORF">ENV75_00295</name>
</gene>
<proteinExistence type="predicted"/>
<protein>
    <submittedName>
        <fullName evidence="2">Uncharacterized protein</fullName>
    </submittedName>
</protein>
<feature type="signal peptide" evidence="1">
    <location>
        <begin position="1"/>
        <end position="25"/>
    </location>
</feature>
<dbReference type="EMBL" id="DTHO01000002">
    <property type="protein sequence ID" value="HGG98888.1"/>
    <property type="molecule type" value="Genomic_DNA"/>
</dbReference>
<comment type="caution">
    <text evidence="2">The sequence shown here is derived from an EMBL/GenBank/DDBJ whole genome shotgun (WGS) entry which is preliminary data.</text>
</comment>
<reference evidence="2" key="1">
    <citation type="journal article" date="2020" name="mSystems">
        <title>Genome- and Community-Level Interaction Insights into Carbon Utilization and Element Cycling Functions of Hydrothermarchaeota in Hydrothermal Sediment.</title>
        <authorList>
            <person name="Zhou Z."/>
            <person name="Liu Y."/>
            <person name="Xu W."/>
            <person name="Pan J."/>
            <person name="Luo Z.H."/>
            <person name="Li M."/>
        </authorList>
    </citation>
    <scope>NUCLEOTIDE SEQUENCE [LARGE SCALE GENOMIC DNA]</scope>
    <source>
        <strain evidence="2">SpSt-788</strain>
    </source>
</reference>
<sequence>MKKLVLLIFLTGLIFIFASSGPAITNSIDQSNSCNINSENHTLVAASANCTQWNLQPNGCYERVCCCDSKGQHWCERCCPDKSGKCVAYKVKC</sequence>
<keyword evidence="1" id="KW-0732">Signal</keyword>
<name>A0A7C4EL85_9BACT</name>
<accession>A0A7C4EL85</accession>
<evidence type="ECO:0000313" key="2">
    <source>
        <dbReference type="EMBL" id="HGG98888.1"/>
    </source>
</evidence>
<feature type="chain" id="PRO_5028198166" evidence="1">
    <location>
        <begin position="26"/>
        <end position="93"/>
    </location>
</feature>
<evidence type="ECO:0000256" key="1">
    <source>
        <dbReference type="SAM" id="SignalP"/>
    </source>
</evidence>